<dbReference type="InterPro" id="IPR009045">
    <property type="entry name" value="Zn_M74/Hedgehog-like"/>
</dbReference>
<evidence type="ECO:0000256" key="2">
    <source>
        <dbReference type="SAM" id="Phobius"/>
    </source>
</evidence>
<dbReference type="Pfam" id="PF18979">
    <property type="entry name" value="DUF5715"/>
    <property type="match status" value="1"/>
</dbReference>
<comment type="caution">
    <text evidence="3">The sequence shown here is derived from an EMBL/GenBank/DDBJ whole genome shotgun (WGS) entry which is preliminary data.</text>
</comment>
<keyword evidence="2" id="KW-0472">Membrane</keyword>
<organism evidence="3 4">
    <name type="scientific">Candidatus Nomurabacteria bacterium RIFCSPHIGHO2_01_FULL_42_16</name>
    <dbReference type="NCBI Taxonomy" id="1801743"/>
    <lineage>
        <taxon>Bacteria</taxon>
        <taxon>Candidatus Nomuraibacteriota</taxon>
    </lineage>
</organism>
<keyword evidence="2" id="KW-0812">Transmembrane</keyword>
<evidence type="ECO:0000313" key="4">
    <source>
        <dbReference type="Proteomes" id="UP000178059"/>
    </source>
</evidence>
<keyword evidence="1" id="KW-0175">Coiled coil</keyword>
<sequence>MKKQELIMALIFIVGVILGIILGNNLSSSTKEGEKQAGLRELEIALEEKEAEAFHANRDLEKVKKDLQKASDDLDFIEDFLRPKVSLKGSLEAVNFEKYMVRKEKLAILKDRSEADRMKKSWALEKFNAGKYVKIDPFEIREENAYCLRRVILFLRDLGDAFHAKFKKNIWLTSMLRDSKYNKKERRRNNNVTENSPHQTGAAIDLKKGEIYGKYTRRYGSKEMKWLREYFLKYERAGLIQATEEHLQPNFHIMVFGNYKKLD</sequence>
<accession>A0A1F6VI25</accession>
<keyword evidence="2" id="KW-1133">Transmembrane helix</keyword>
<gene>
    <name evidence="3" type="ORF">A2824_01650</name>
</gene>
<name>A0A1F6VI25_9BACT</name>
<proteinExistence type="predicted"/>
<dbReference type="AlphaFoldDB" id="A0A1F6VI25"/>
<reference evidence="3 4" key="1">
    <citation type="journal article" date="2016" name="Nat. Commun.">
        <title>Thousands of microbial genomes shed light on interconnected biogeochemical processes in an aquifer system.</title>
        <authorList>
            <person name="Anantharaman K."/>
            <person name="Brown C.T."/>
            <person name="Hug L.A."/>
            <person name="Sharon I."/>
            <person name="Castelle C.J."/>
            <person name="Probst A.J."/>
            <person name="Thomas B.C."/>
            <person name="Singh A."/>
            <person name="Wilkins M.J."/>
            <person name="Karaoz U."/>
            <person name="Brodie E.L."/>
            <person name="Williams K.H."/>
            <person name="Hubbard S.S."/>
            <person name="Banfield J.F."/>
        </authorList>
    </citation>
    <scope>NUCLEOTIDE SEQUENCE [LARGE SCALE GENOMIC DNA]</scope>
</reference>
<protein>
    <submittedName>
        <fullName evidence="3">Uncharacterized protein</fullName>
    </submittedName>
</protein>
<dbReference type="InterPro" id="IPR043769">
    <property type="entry name" value="DUF5715"/>
</dbReference>
<dbReference type="EMBL" id="MFTT01000030">
    <property type="protein sequence ID" value="OGI69229.1"/>
    <property type="molecule type" value="Genomic_DNA"/>
</dbReference>
<feature type="coiled-coil region" evidence="1">
    <location>
        <begin position="39"/>
        <end position="66"/>
    </location>
</feature>
<dbReference type="SUPFAM" id="SSF55166">
    <property type="entry name" value="Hedgehog/DD-peptidase"/>
    <property type="match status" value="1"/>
</dbReference>
<evidence type="ECO:0000256" key="1">
    <source>
        <dbReference type="SAM" id="Coils"/>
    </source>
</evidence>
<feature type="transmembrane region" description="Helical" evidence="2">
    <location>
        <begin position="6"/>
        <end position="26"/>
    </location>
</feature>
<dbReference type="Proteomes" id="UP000178059">
    <property type="component" value="Unassembled WGS sequence"/>
</dbReference>
<evidence type="ECO:0000313" key="3">
    <source>
        <dbReference type="EMBL" id="OGI69229.1"/>
    </source>
</evidence>